<dbReference type="RefSeq" id="WP_005977554.1">
    <property type="nucleotide sequence ID" value="NZ_BAABXY010000001.1"/>
</dbReference>
<dbReference type="Gene3D" id="3.20.20.140">
    <property type="entry name" value="Metal-dependent hydrolases"/>
    <property type="match status" value="1"/>
</dbReference>
<protein>
    <submittedName>
        <fullName evidence="2">Dihydroorotase</fullName>
        <ecNumber evidence="2">3.5.2.3</ecNumber>
    </submittedName>
</protein>
<dbReference type="SUPFAM" id="SSF51338">
    <property type="entry name" value="Composite domain of metallo-dependent hydrolases"/>
    <property type="match status" value="1"/>
</dbReference>
<dbReference type="AlphaFoldDB" id="A0AAX2J9M8"/>
<sequence length="389" mass="42326">MIIIKNGTLLDVEKSKFEKMDISIEDGKITGIKKSIKPKKDDEIIDATDKIVAPGFIDAHCHLGLMGDSVGFENDDVNEKSDPITPQLRAIDGIDPMDRVFTEAYQGGITSVATGPGSANVIGGQFAAIKTFGKRIDKMIIKAPIAMKCAFGENPKRFYGTKGKMPTTRMGTAGMLRETLQKAKEYMLKSEAAGDDITKKPQYDARLEALIPVLKKEIPLKAHAHKANDIFTAIRIAKEFNVKMTLDHSTDARCIVDELAEENYPMIVGPSLGHRTKVELINKSFKTAAVLNKAGIKISITTDSPVIPLQHLPICAALAVKDGLDKWEALKAISINPAEILGLEDRVGSIKVGKDADIVIWSADPLQIDAKVEYTIIDGKVVFSGEGEE</sequence>
<dbReference type="Proteomes" id="UP000249008">
    <property type="component" value="Chromosome 1"/>
</dbReference>
<dbReference type="Pfam" id="PF01979">
    <property type="entry name" value="Amidohydro_1"/>
    <property type="match status" value="1"/>
</dbReference>
<dbReference type="EC" id="3.5.2.3" evidence="2"/>
<evidence type="ECO:0000259" key="1">
    <source>
        <dbReference type="Pfam" id="PF01979"/>
    </source>
</evidence>
<dbReference type="GO" id="GO:0004151">
    <property type="term" value="F:dihydroorotase activity"/>
    <property type="evidence" value="ECO:0007669"/>
    <property type="project" value="UniProtKB-EC"/>
</dbReference>
<organism evidence="2 3">
    <name type="scientific">Fusobacterium ulcerans</name>
    <dbReference type="NCBI Taxonomy" id="861"/>
    <lineage>
        <taxon>Bacteria</taxon>
        <taxon>Fusobacteriati</taxon>
        <taxon>Fusobacteriota</taxon>
        <taxon>Fusobacteriia</taxon>
        <taxon>Fusobacteriales</taxon>
        <taxon>Fusobacteriaceae</taxon>
        <taxon>Fusobacterium</taxon>
    </lineage>
</organism>
<dbReference type="InterPro" id="IPR011059">
    <property type="entry name" value="Metal-dep_hydrolase_composite"/>
</dbReference>
<dbReference type="InterPro" id="IPR051781">
    <property type="entry name" value="Metallo-dep_Hydrolase"/>
</dbReference>
<accession>A0AAX2J9M8</accession>
<dbReference type="SUPFAM" id="SSF51556">
    <property type="entry name" value="Metallo-dependent hydrolases"/>
    <property type="match status" value="1"/>
</dbReference>
<dbReference type="PANTHER" id="PTHR43135">
    <property type="entry name" value="ALPHA-D-RIBOSE 1-METHYLPHOSPHONATE 5-TRIPHOSPHATE DIPHOSPHATASE"/>
    <property type="match status" value="1"/>
</dbReference>
<evidence type="ECO:0000313" key="3">
    <source>
        <dbReference type="Proteomes" id="UP000249008"/>
    </source>
</evidence>
<keyword evidence="2" id="KW-0378">Hydrolase</keyword>
<dbReference type="KEGG" id="ful:C4N20_13805"/>
<evidence type="ECO:0000313" key="2">
    <source>
        <dbReference type="EMBL" id="SQJ02385.1"/>
    </source>
</evidence>
<dbReference type="InterPro" id="IPR006680">
    <property type="entry name" value="Amidohydro-rel"/>
</dbReference>
<proteinExistence type="predicted"/>
<dbReference type="InterPro" id="IPR032466">
    <property type="entry name" value="Metal_Hydrolase"/>
</dbReference>
<gene>
    <name evidence="2" type="primary">pyrC_3</name>
    <name evidence="2" type="ORF">NCTC12112_01330</name>
</gene>
<dbReference type="PANTHER" id="PTHR43135:SF3">
    <property type="entry name" value="ALPHA-D-RIBOSE 1-METHYLPHOSPHONATE 5-TRIPHOSPHATE DIPHOSPHATASE"/>
    <property type="match status" value="1"/>
</dbReference>
<name>A0AAX2J9M8_9FUSO</name>
<feature type="domain" description="Amidohydrolase-related" evidence="1">
    <location>
        <begin position="51"/>
        <end position="382"/>
    </location>
</feature>
<dbReference type="EMBL" id="LS483487">
    <property type="protein sequence ID" value="SQJ02385.1"/>
    <property type="molecule type" value="Genomic_DNA"/>
</dbReference>
<dbReference type="CDD" id="cd01309">
    <property type="entry name" value="Met_dep_hydrolase_C"/>
    <property type="match status" value="1"/>
</dbReference>
<dbReference type="GeneID" id="78455897"/>
<reference evidence="2 3" key="1">
    <citation type="submission" date="2018-06" db="EMBL/GenBank/DDBJ databases">
        <authorList>
            <consortium name="Pathogen Informatics"/>
            <person name="Doyle S."/>
        </authorList>
    </citation>
    <scope>NUCLEOTIDE SEQUENCE [LARGE SCALE GENOMIC DNA]</scope>
    <source>
        <strain evidence="2 3">NCTC12112</strain>
    </source>
</reference>